<evidence type="ECO:0000259" key="2">
    <source>
        <dbReference type="SMART" id="SM00382"/>
    </source>
</evidence>
<organism evidence="3 4">
    <name type="scientific">Viridothelium virens</name>
    <name type="common">Speckled blister lichen</name>
    <name type="synonym">Trypethelium virens</name>
    <dbReference type="NCBI Taxonomy" id="1048519"/>
    <lineage>
        <taxon>Eukaryota</taxon>
        <taxon>Fungi</taxon>
        <taxon>Dikarya</taxon>
        <taxon>Ascomycota</taxon>
        <taxon>Pezizomycotina</taxon>
        <taxon>Dothideomycetes</taxon>
        <taxon>Dothideomycetes incertae sedis</taxon>
        <taxon>Trypetheliales</taxon>
        <taxon>Trypetheliaceae</taxon>
        <taxon>Viridothelium</taxon>
    </lineage>
</organism>
<dbReference type="OrthoDB" id="3944243at2759"/>
<gene>
    <name evidence="3" type="ORF">EV356DRAFT_133209</name>
</gene>
<dbReference type="Proteomes" id="UP000800092">
    <property type="component" value="Unassembled WGS sequence"/>
</dbReference>
<dbReference type="InterPro" id="IPR056884">
    <property type="entry name" value="NPHP3-like_N"/>
</dbReference>
<evidence type="ECO:0000313" key="3">
    <source>
        <dbReference type="EMBL" id="KAF2235009.1"/>
    </source>
</evidence>
<feature type="domain" description="AAA+ ATPase" evidence="2">
    <location>
        <begin position="224"/>
        <end position="389"/>
    </location>
</feature>
<dbReference type="PANTHER" id="PTHR10039:SF16">
    <property type="entry name" value="GPI INOSITOL-DEACYLASE"/>
    <property type="match status" value="1"/>
</dbReference>
<accession>A0A6A6HB01</accession>
<dbReference type="InterPro" id="IPR003593">
    <property type="entry name" value="AAA+_ATPase"/>
</dbReference>
<name>A0A6A6HB01_VIRVR</name>
<keyword evidence="4" id="KW-1185">Reference proteome</keyword>
<dbReference type="SUPFAM" id="SSF52540">
    <property type="entry name" value="P-loop containing nucleoside triphosphate hydrolases"/>
    <property type="match status" value="1"/>
</dbReference>
<dbReference type="EMBL" id="ML991794">
    <property type="protein sequence ID" value="KAF2235009.1"/>
    <property type="molecule type" value="Genomic_DNA"/>
</dbReference>
<sequence>MADGLSLVASVAGLIGLADAVVRRLYKYADGVRGAREEVNRLIVETSTFYGLLQSFKLVAEELAHEPGFQPIRLPYLHASHKVLEKIKAELDKYATPASRWKWPLSSADTKELVQAVERQKTTLSVALAANNTKAILAAIGGLGTVQGRIHAVQDGVSKILGHLKHQFEAETRIVIDKDREKILNHFSQIVPRANYETNLRLRHPGMGIWLTESEEFQTWVTSPNTGLWLYGQPGVGKSILAASAIEYAITQAATESSENAVVYFFCDYKTLDSQVPANVLASLLRQLVLQNESSFQVIEKHFRDSTSRGRQWFLPGVHELEDLFVQASRFFASCLVIVDGADECGDNQSLVVQMLRQLRESSSVVKVLLLSRDELEIRQRVIDFGKMSIAARSSDIRLYVAAELEQRIANKKLRLRDASLKEVIAQKLMHGAQGMFRWVACQMDFLCELPTDASRRTALQSLPPTLFETYERILERINRKNIYSQRIVQKALRWTFAWPGIDPLPTKALCEAISFDDDTKRIDPGSVPDEEEILCLCSSLLRQNPSNDFIESTHFTVQVRTFQNTHTPVYHHDCLRFE</sequence>
<dbReference type="Pfam" id="PF24883">
    <property type="entry name" value="NPHP3_N"/>
    <property type="match status" value="1"/>
</dbReference>
<dbReference type="PANTHER" id="PTHR10039">
    <property type="entry name" value="AMELOGENIN"/>
    <property type="match status" value="1"/>
</dbReference>
<evidence type="ECO:0000256" key="1">
    <source>
        <dbReference type="ARBA" id="ARBA00022737"/>
    </source>
</evidence>
<dbReference type="AlphaFoldDB" id="A0A6A6HB01"/>
<evidence type="ECO:0000313" key="4">
    <source>
        <dbReference type="Proteomes" id="UP000800092"/>
    </source>
</evidence>
<keyword evidence="1" id="KW-0677">Repeat</keyword>
<dbReference type="Gene3D" id="3.40.50.300">
    <property type="entry name" value="P-loop containing nucleotide triphosphate hydrolases"/>
    <property type="match status" value="1"/>
</dbReference>
<proteinExistence type="predicted"/>
<dbReference type="SMART" id="SM00382">
    <property type="entry name" value="AAA"/>
    <property type="match status" value="1"/>
</dbReference>
<dbReference type="InterPro" id="IPR027417">
    <property type="entry name" value="P-loop_NTPase"/>
</dbReference>
<reference evidence="3" key="1">
    <citation type="journal article" date="2020" name="Stud. Mycol.">
        <title>101 Dothideomycetes genomes: a test case for predicting lifestyles and emergence of pathogens.</title>
        <authorList>
            <person name="Haridas S."/>
            <person name="Albert R."/>
            <person name="Binder M."/>
            <person name="Bloem J."/>
            <person name="Labutti K."/>
            <person name="Salamov A."/>
            <person name="Andreopoulos B."/>
            <person name="Baker S."/>
            <person name="Barry K."/>
            <person name="Bills G."/>
            <person name="Bluhm B."/>
            <person name="Cannon C."/>
            <person name="Castanera R."/>
            <person name="Culley D."/>
            <person name="Daum C."/>
            <person name="Ezra D."/>
            <person name="Gonzalez J."/>
            <person name="Henrissat B."/>
            <person name="Kuo A."/>
            <person name="Liang C."/>
            <person name="Lipzen A."/>
            <person name="Lutzoni F."/>
            <person name="Magnuson J."/>
            <person name="Mondo S."/>
            <person name="Nolan M."/>
            <person name="Ohm R."/>
            <person name="Pangilinan J."/>
            <person name="Park H.-J."/>
            <person name="Ramirez L."/>
            <person name="Alfaro M."/>
            <person name="Sun H."/>
            <person name="Tritt A."/>
            <person name="Yoshinaga Y."/>
            <person name="Zwiers L.-H."/>
            <person name="Turgeon B."/>
            <person name="Goodwin S."/>
            <person name="Spatafora J."/>
            <person name="Crous P."/>
            <person name="Grigoriev I."/>
        </authorList>
    </citation>
    <scope>NUCLEOTIDE SEQUENCE</scope>
    <source>
        <strain evidence="3">Tuck. ex Michener</strain>
    </source>
</reference>
<protein>
    <recommendedName>
        <fullName evidence="2">AAA+ ATPase domain-containing protein</fullName>
    </recommendedName>
</protein>